<evidence type="ECO:0000313" key="4">
    <source>
        <dbReference type="Proteomes" id="UP000013827"/>
    </source>
</evidence>
<evidence type="ECO:0000259" key="2">
    <source>
        <dbReference type="Pfam" id="PF22770"/>
    </source>
</evidence>
<dbReference type="AlphaFoldDB" id="A0A0D3J480"/>
<evidence type="ECO:0000256" key="1">
    <source>
        <dbReference type="SAM" id="MobiDB-lite"/>
    </source>
</evidence>
<reference evidence="3" key="2">
    <citation type="submission" date="2024-10" db="UniProtKB">
        <authorList>
            <consortium name="EnsemblProtists"/>
        </authorList>
    </citation>
    <scope>IDENTIFICATION</scope>
</reference>
<accession>A0A0D3J480</accession>
<dbReference type="HOGENOM" id="CLU_1942042_0_0_1"/>
<proteinExistence type="predicted"/>
<dbReference type="Proteomes" id="UP000013827">
    <property type="component" value="Unassembled WGS sequence"/>
</dbReference>
<name>A0A0D3J480_EMIH1</name>
<dbReference type="PaxDb" id="2903-EOD18315"/>
<dbReference type="Pfam" id="PF22770">
    <property type="entry name" value="POP1_C"/>
    <property type="match status" value="1"/>
</dbReference>
<reference evidence="4" key="1">
    <citation type="journal article" date="2013" name="Nature">
        <title>Pan genome of the phytoplankton Emiliania underpins its global distribution.</title>
        <authorList>
            <person name="Read B.A."/>
            <person name="Kegel J."/>
            <person name="Klute M.J."/>
            <person name="Kuo A."/>
            <person name="Lefebvre S.C."/>
            <person name="Maumus F."/>
            <person name="Mayer C."/>
            <person name="Miller J."/>
            <person name="Monier A."/>
            <person name="Salamov A."/>
            <person name="Young J."/>
            <person name="Aguilar M."/>
            <person name="Claverie J.M."/>
            <person name="Frickenhaus S."/>
            <person name="Gonzalez K."/>
            <person name="Herman E.K."/>
            <person name="Lin Y.C."/>
            <person name="Napier J."/>
            <person name="Ogata H."/>
            <person name="Sarno A.F."/>
            <person name="Shmutz J."/>
            <person name="Schroeder D."/>
            <person name="de Vargas C."/>
            <person name="Verret F."/>
            <person name="von Dassow P."/>
            <person name="Valentin K."/>
            <person name="Van de Peer Y."/>
            <person name="Wheeler G."/>
            <person name="Dacks J.B."/>
            <person name="Delwiche C.F."/>
            <person name="Dyhrman S.T."/>
            <person name="Glockner G."/>
            <person name="John U."/>
            <person name="Richards T."/>
            <person name="Worden A.Z."/>
            <person name="Zhang X."/>
            <person name="Grigoriev I.V."/>
            <person name="Allen A.E."/>
            <person name="Bidle K."/>
            <person name="Borodovsky M."/>
            <person name="Bowler C."/>
            <person name="Brownlee C."/>
            <person name="Cock J.M."/>
            <person name="Elias M."/>
            <person name="Gladyshev V.N."/>
            <person name="Groth M."/>
            <person name="Guda C."/>
            <person name="Hadaegh A."/>
            <person name="Iglesias-Rodriguez M.D."/>
            <person name="Jenkins J."/>
            <person name="Jones B.M."/>
            <person name="Lawson T."/>
            <person name="Leese F."/>
            <person name="Lindquist E."/>
            <person name="Lobanov A."/>
            <person name="Lomsadze A."/>
            <person name="Malik S.B."/>
            <person name="Marsh M.E."/>
            <person name="Mackinder L."/>
            <person name="Mock T."/>
            <person name="Mueller-Roeber B."/>
            <person name="Pagarete A."/>
            <person name="Parker M."/>
            <person name="Probert I."/>
            <person name="Quesneville H."/>
            <person name="Raines C."/>
            <person name="Rensing S.A."/>
            <person name="Riano-Pachon D.M."/>
            <person name="Richier S."/>
            <person name="Rokitta S."/>
            <person name="Shiraiwa Y."/>
            <person name="Soanes D.M."/>
            <person name="van der Giezen M."/>
            <person name="Wahlund T.M."/>
            <person name="Williams B."/>
            <person name="Wilson W."/>
            <person name="Wolfe G."/>
            <person name="Wurch L.L."/>
        </authorList>
    </citation>
    <scope>NUCLEOTIDE SEQUENCE</scope>
</reference>
<dbReference type="EnsemblProtists" id="EOD18315">
    <property type="protein sequence ID" value="EOD18315"/>
    <property type="gene ID" value="EMIHUDRAFT_196507"/>
</dbReference>
<dbReference type="InterPro" id="IPR055079">
    <property type="entry name" value="POP1_C"/>
</dbReference>
<dbReference type="KEGG" id="ehx:EMIHUDRAFT_196507"/>
<dbReference type="GeneID" id="19046316"/>
<feature type="domain" description="POP1 C-terminal" evidence="2">
    <location>
        <begin position="62"/>
        <end position="128"/>
    </location>
</feature>
<feature type="region of interest" description="Disordered" evidence="1">
    <location>
        <begin position="37"/>
        <end position="60"/>
    </location>
</feature>
<sequence>MVCVSLELHGRGCPKAPAAIREPTVLQAAQWAAGRNRQTGAVDAPASMESSAEGNNGEDASLEGRLLGFVTNGSYDRLRGRGAAVGFCAASSLHDLLSARPELRAGGAVLVAVRNPTSLTPRLALATVAA</sequence>
<dbReference type="RefSeq" id="XP_005770744.1">
    <property type="nucleotide sequence ID" value="XM_005770687.1"/>
</dbReference>
<protein>
    <recommendedName>
        <fullName evidence="2">POP1 C-terminal domain-containing protein</fullName>
    </recommendedName>
</protein>
<evidence type="ECO:0000313" key="3">
    <source>
        <dbReference type="EnsemblProtists" id="EOD18315"/>
    </source>
</evidence>
<organism evidence="3 4">
    <name type="scientific">Emiliania huxleyi (strain CCMP1516)</name>
    <dbReference type="NCBI Taxonomy" id="280463"/>
    <lineage>
        <taxon>Eukaryota</taxon>
        <taxon>Haptista</taxon>
        <taxon>Haptophyta</taxon>
        <taxon>Prymnesiophyceae</taxon>
        <taxon>Isochrysidales</taxon>
        <taxon>Noelaerhabdaceae</taxon>
        <taxon>Emiliania</taxon>
    </lineage>
</organism>
<keyword evidence="4" id="KW-1185">Reference proteome</keyword>